<keyword evidence="2" id="KW-1185">Reference proteome</keyword>
<organism evidence="1 2">
    <name type="scientific">Nosema granulosis</name>
    <dbReference type="NCBI Taxonomy" id="83296"/>
    <lineage>
        <taxon>Eukaryota</taxon>
        <taxon>Fungi</taxon>
        <taxon>Fungi incertae sedis</taxon>
        <taxon>Microsporidia</taxon>
        <taxon>Nosematidae</taxon>
        <taxon>Nosema</taxon>
    </lineage>
</organism>
<proteinExistence type="predicted"/>
<dbReference type="OrthoDB" id="2190830at2759"/>
<dbReference type="PANTHER" id="PTHR35450:SF2">
    <property type="entry name" value="REVERSE TRANSCRIPTASE DOMAIN-CONTAINING PROTEIN"/>
    <property type="match status" value="1"/>
</dbReference>
<gene>
    <name evidence="1" type="ORF">NGRA_3549</name>
</gene>
<reference evidence="1 2" key="1">
    <citation type="journal article" date="2020" name="Genome Biol. Evol.">
        <title>Comparative genomics of strictly vertically transmitted, feminizing microsporidia endosymbionts of amphipod crustaceans.</title>
        <authorList>
            <person name="Cormier A."/>
            <person name="Chebbi M.A."/>
            <person name="Giraud I."/>
            <person name="Wattier R."/>
            <person name="Teixeira M."/>
            <person name="Gilbert C."/>
            <person name="Rigaud T."/>
            <person name="Cordaux R."/>
        </authorList>
    </citation>
    <scope>NUCLEOTIDE SEQUENCE [LARGE SCALE GENOMIC DNA]</scope>
    <source>
        <strain evidence="1 2">Ou3-Ou53</strain>
    </source>
</reference>
<evidence type="ECO:0008006" key="3">
    <source>
        <dbReference type="Google" id="ProtNLM"/>
    </source>
</evidence>
<evidence type="ECO:0000313" key="2">
    <source>
        <dbReference type="Proteomes" id="UP000740883"/>
    </source>
</evidence>
<dbReference type="PANTHER" id="PTHR35450">
    <property type="entry name" value="REVERSE TRANSCRIPTASE DOMAIN-CONTAINING PROTEIN"/>
    <property type="match status" value="1"/>
</dbReference>
<accession>A0A9P6KXE4</accession>
<evidence type="ECO:0000313" key="1">
    <source>
        <dbReference type="EMBL" id="KAF9745491.1"/>
    </source>
</evidence>
<dbReference type="EMBL" id="SBJO01001439">
    <property type="protein sequence ID" value="KAF9745491.1"/>
    <property type="molecule type" value="Genomic_DNA"/>
</dbReference>
<dbReference type="AlphaFoldDB" id="A0A9P6KXE4"/>
<comment type="caution">
    <text evidence="1">The sequence shown here is derived from an EMBL/GenBank/DDBJ whole genome shotgun (WGS) entry which is preliminary data.</text>
</comment>
<name>A0A9P6KXE4_9MICR</name>
<protein>
    <recommendedName>
        <fullName evidence="3">Reverse transcriptase</fullName>
    </recommendedName>
</protein>
<dbReference type="Proteomes" id="UP000740883">
    <property type="component" value="Unassembled WGS sequence"/>
</dbReference>
<sequence length="230" mass="26551">MFFGESAPCPHCQAHTRTVDHLASRCERILSFDYTKRHNEVVRCIHLLMCNKYGFRRTRKIRGHSVQEVIENEHAEIRVDTRIHTGTKIAHDKPDIFVRDKKRNEITLIEVGIKSQEQLLTTETTKLRKYDLLAGLLAQNYKCKTKVIPYVMTWDGIVTGCHKRYVKELGLTSSIEAYIQSIVLKETFSTVSFDRRRREAEGRTTQEGSEYAISRLLAAMSTSEPQSYIA</sequence>